<gene>
    <name evidence="1" type="ORF">KP79_PYT14618</name>
</gene>
<dbReference type="Proteomes" id="UP000242188">
    <property type="component" value="Unassembled WGS sequence"/>
</dbReference>
<dbReference type="EMBL" id="NEDP02003383">
    <property type="protein sequence ID" value="OWF48793.1"/>
    <property type="molecule type" value="Genomic_DNA"/>
</dbReference>
<proteinExistence type="predicted"/>
<comment type="caution">
    <text evidence="1">The sequence shown here is derived from an EMBL/GenBank/DDBJ whole genome shotgun (WGS) entry which is preliminary data.</text>
</comment>
<dbReference type="Gene3D" id="2.30.31.10">
    <property type="entry name" value="Transcriptional Coactivator Pc4, Chain A"/>
    <property type="match status" value="2"/>
</dbReference>
<dbReference type="GO" id="GO:0003677">
    <property type="term" value="F:DNA binding"/>
    <property type="evidence" value="ECO:0007669"/>
    <property type="project" value="InterPro"/>
</dbReference>
<name>A0A210QJ66_MIZYE</name>
<sequence length="147" mass="17387">MYEKRQDNTTYPTKKGIALDLEKWLNLHCWLQDTVNETIEAYDDPVIDADMMIHLGSFYYVSLKQGYPVVNIRRWFLPENEDEIKPQRTCITLTFKQWGKLKDAMIVLQDMFGSEMDKVTFRELSDDHQNQMGMVECKKCNPYGTFI</sequence>
<keyword evidence="2" id="KW-1185">Reference proteome</keyword>
<evidence type="ECO:0000313" key="2">
    <source>
        <dbReference type="Proteomes" id="UP000242188"/>
    </source>
</evidence>
<dbReference type="GO" id="GO:0006355">
    <property type="term" value="P:regulation of DNA-templated transcription"/>
    <property type="evidence" value="ECO:0007669"/>
    <property type="project" value="InterPro"/>
</dbReference>
<protein>
    <submittedName>
        <fullName evidence="1">Uncharacterized protein</fullName>
    </submittedName>
</protein>
<dbReference type="InterPro" id="IPR009044">
    <property type="entry name" value="ssDNA-bd_transcriptional_reg"/>
</dbReference>
<evidence type="ECO:0000313" key="1">
    <source>
        <dbReference type="EMBL" id="OWF48793.1"/>
    </source>
</evidence>
<dbReference type="AlphaFoldDB" id="A0A210QJ66"/>
<dbReference type="OrthoDB" id="6054429at2759"/>
<reference evidence="1 2" key="1">
    <citation type="journal article" date="2017" name="Nat. Ecol. Evol.">
        <title>Scallop genome provides insights into evolution of bilaterian karyotype and development.</title>
        <authorList>
            <person name="Wang S."/>
            <person name="Zhang J."/>
            <person name="Jiao W."/>
            <person name="Li J."/>
            <person name="Xun X."/>
            <person name="Sun Y."/>
            <person name="Guo X."/>
            <person name="Huan P."/>
            <person name="Dong B."/>
            <person name="Zhang L."/>
            <person name="Hu X."/>
            <person name="Sun X."/>
            <person name="Wang J."/>
            <person name="Zhao C."/>
            <person name="Wang Y."/>
            <person name="Wang D."/>
            <person name="Huang X."/>
            <person name="Wang R."/>
            <person name="Lv J."/>
            <person name="Li Y."/>
            <person name="Zhang Z."/>
            <person name="Liu B."/>
            <person name="Lu W."/>
            <person name="Hui Y."/>
            <person name="Liang J."/>
            <person name="Zhou Z."/>
            <person name="Hou R."/>
            <person name="Li X."/>
            <person name="Liu Y."/>
            <person name="Li H."/>
            <person name="Ning X."/>
            <person name="Lin Y."/>
            <person name="Zhao L."/>
            <person name="Xing Q."/>
            <person name="Dou J."/>
            <person name="Li Y."/>
            <person name="Mao J."/>
            <person name="Guo H."/>
            <person name="Dou H."/>
            <person name="Li T."/>
            <person name="Mu C."/>
            <person name="Jiang W."/>
            <person name="Fu Q."/>
            <person name="Fu X."/>
            <person name="Miao Y."/>
            <person name="Liu J."/>
            <person name="Yu Q."/>
            <person name="Li R."/>
            <person name="Liao H."/>
            <person name="Li X."/>
            <person name="Kong Y."/>
            <person name="Jiang Z."/>
            <person name="Chourrout D."/>
            <person name="Li R."/>
            <person name="Bao Z."/>
        </authorList>
    </citation>
    <scope>NUCLEOTIDE SEQUENCE [LARGE SCALE GENOMIC DNA]</scope>
    <source>
        <strain evidence="1 2">PY_sf001</strain>
    </source>
</reference>
<accession>A0A210QJ66</accession>
<organism evidence="1 2">
    <name type="scientific">Mizuhopecten yessoensis</name>
    <name type="common">Japanese scallop</name>
    <name type="synonym">Patinopecten yessoensis</name>
    <dbReference type="NCBI Taxonomy" id="6573"/>
    <lineage>
        <taxon>Eukaryota</taxon>
        <taxon>Metazoa</taxon>
        <taxon>Spiralia</taxon>
        <taxon>Lophotrochozoa</taxon>
        <taxon>Mollusca</taxon>
        <taxon>Bivalvia</taxon>
        <taxon>Autobranchia</taxon>
        <taxon>Pteriomorphia</taxon>
        <taxon>Pectinida</taxon>
        <taxon>Pectinoidea</taxon>
        <taxon>Pectinidae</taxon>
        <taxon>Mizuhopecten</taxon>
    </lineage>
</organism>
<dbReference type="SUPFAM" id="SSF54447">
    <property type="entry name" value="ssDNA-binding transcriptional regulator domain"/>
    <property type="match status" value="1"/>
</dbReference>